<dbReference type="EMBL" id="FOQA01000001">
    <property type="protein sequence ID" value="SFH50091.1"/>
    <property type="molecule type" value="Genomic_DNA"/>
</dbReference>
<name>A0A1I3AL84_9FIRM</name>
<dbReference type="PANTHER" id="PTHR35091">
    <property type="entry name" value="FLAGELLAR PROTEIN FLIL"/>
    <property type="match status" value="1"/>
</dbReference>
<evidence type="ECO:0000256" key="5">
    <source>
        <dbReference type="ARBA" id="ARBA00022500"/>
    </source>
</evidence>
<feature type="transmembrane region" description="Helical" evidence="10">
    <location>
        <begin position="6"/>
        <end position="29"/>
    </location>
</feature>
<evidence type="ECO:0000256" key="4">
    <source>
        <dbReference type="ARBA" id="ARBA00022475"/>
    </source>
</evidence>
<keyword evidence="11" id="KW-0969">Cilium</keyword>
<evidence type="ECO:0000313" key="11">
    <source>
        <dbReference type="EMBL" id="SFH50091.1"/>
    </source>
</evidence>
<accession>A0A1I3AL84</accession>
<keyword evidence="11" id="KW-0966">Cell projection</keyword>
<dbReference type="GO" id="GO:0005886">
    <property type="term" value="C:plasma membrane"/>
    <property type="evidence" value="ECO:0007669"/>
    <property type="project" value="UniProtKB-SubCell"/>
</dbReference>
<dbReference type="InterPro" id="IPR005503">
    <property type="entry name" value="FliL"/>
</dbReference>
<reference evidence="12" key="1">
    <citation type="submission" date="2016-10" db="EMBL/GenBank/DDBJ databases">
        <authorList>
            <person name="Varghese N."/>
            <person name="Submissions S."/>
        </authorList>
    </citation>
    <scope>NUCLEOTIDE SEQUENCE [LARGE SCALE GENOMIC DNA]</scope>
    <source>
        <strain evidence="12">Z-7934</strain>
    </source>
</reference>
<dbReference type="GO" id="GO:0006935">
    <property type="term" value="P:chemotaxis"/>
    <property type="evidence" value="ECO:0007669"/>
    <property type="project" value="UniProtKB-KW"/>
</dbReference>
<keyword evidence="12" id="KW-1185">Reference proteome</keyword>
<evidence type="ECO:0000256" key="7">
    <source>
        <dbReference type="ARBA" id="ARBA00022779"/>
    </source>
</evidence>
<sequence length="137" mass="15570">MELKKIIIIALVAFLITAIIVGGVLYLFVFRSPDADSPLPTYEYNLGEFSTNLGNQRSFFNGEIVIETTDSDLIAYFEEKNVVLRDRVIKTLISKTPDDVLTQDGQQELRQELINIISEVVESESITNVYFIDYIVQ</sequence>
<keyword evidence="9 10" id="KW-0472">Membrane</keyword>
<evidence type="ECO:0000313" key="12">
    <source>
        <dbReference type="Proteomes" id="UP000199287"/>
    </source>
</evidence>
<evidence type="ECO:0000256" key="10">
    <source>
        <dbReference type="RuleBase" id="RU364125"/>
    </source>
</evidence>
<comment type="function">
    <text evidence="1 10">Controls the rotational direction of flagella during chemotaxis.</text>
</comment>
<dbReference type="Pfam" id="PF03748">
    <property type="entry name" value="FliL"/>
    <property type="match status" value="1"/>
</dbReference>
<keyword evidence="5 10" id="KW-0145">Chemotaxis</keyword>
<evidence type="ECO:0000256" key="1">
    <source>
        <dbReference type="ARBA" id="ARBA00002254"/>
    </source>
</evidence>
<protein>
    <recommendedName>
        <fullName evidence="10">Flagellar protein FliL</fullName>
    </recommendedName>
</protein>
<dbReference type="PANTHER" id="PTHR35091:SF2">
    <property type="entry name" value="FLAGELLAR PROTEIN FLIL"/>
    <property type="match status" value="1"/>
</dbReference>
<evidence type="ECO:0000256" key="9">
    <source>
        <dbReference type="ARBA" id="ARBA00023136"/>
    </source>
</evidence>
<keyword evidence="11" id="KW-0282">Flagellum</keyword>
<comment type="subcellular location">
    <subcellularLocation>
        <location evidence="2">Cell membrane</location>
        <topology evidence="2">Single-pass membrane protein</topology>
    </subcellularLocation>
</comment>
<dbReference type="OrthoDB" id="166089at2"/>
<organism evidence="11 12">
    <name type="scientific">Tindallia magadiensis</name>
    <dbReference type="NCBI Taxonomy" id="69895"/>
    <lineage>
        <taxon>Bacteria</taxon>
        <taxon>Bacillati</taxon>
        <taxon>Bacillota</taxon>
        <taxon>Clostridia</taxon>
        <taxon>Peptostreptococcales</taxon>
        <taxon>Tindalliaceae</taxon>
        <taxon>Tindallia</taxon>
    </lineage>
</organism>
<dbReference type="GO" id="GO:0071978">
    <property type="term" value="P:bacterial-type flagellum-dependent swarming motility"/>
    <property type="evidence" value="ECO:0007669"/>
    <property type="project" value="TreeGrafter"/>
</dbReference>
<evidence type="ECO:0000256" key="2">
    <source>
        <dbReference type="ARBA" id="ARBA00004162"/>
    </source>
</evidence>
<keyword evidence="6 10" id="KW-0812">Transmembrane</keyword>
<evidence type="ECO:0000256" key="6">
    <source>
        <dbReference type="ARBA" id="ARBA00022692"/>
    </source>
</evidence>
<evidence type="ECO:0000256" key="3">
    <source>
        <dbReference type="ARBA" id="ARBA00008281"/>
    </source>
</evidence>
<keyword evidence="8 10" id="KW-1133">Transmembrane helix</keyword>
<dbReference type="AlphaFoldDB" id="A0A1I3AL84"/>
<dbReference type="RefSeq" id="WP_093368796.1">
    <property type="nucleotide sequence ID" value="NZ_FOQA01000001.1"/>
</dbReference>
<keyword evidence="7 10" id="KW-0283">Flagellar rotation</keyword>
<evidence type="ECO:0000256" key="8">
    <source>
        <dbReference type="ARBA" id="ARBA00022989"/>
    </source>
</evidence>
<comment type="similarity">
    <text evidence="3 10">Belongs to the FliL family.</text>
</comment>
<dbReference type="STRING" id="69895.SAMN05192551_101251"/>
<dbReference type="GO" id="GO:0009425">
    <property type="term" value="C:bacterial-type flagellum basal body"/>
    <property type="evidence" value="ECO:0007669"/>
    <property type="project" value="InterPro"/>
</dbReference>
<keyword evidence="4 10" id="KW-1003">Cell membrane</keyword>
<dbReference type="Proteomes" id="UP000199287">
    <property type="component" value="Unassembled WGS sequence"/>
</dbReference>
<gene>
    <name evidence="11" type="ORF">SAMN05192551_101251</name>
</gene>
<proteinExistence type="inferred from homology"/>